<keyword evidence="3" id="KW-1185">Reference proteome</keyword>
<evidence type="ECO:0000256" key="1">
    <source>
        <dbReference type="SAM" id="SignalP"/>
    </source>
</evidence>
<sequence length="400" mass="45546">MKKMIKIWVSGILALSLHSQVLVAQKIDEERMTRDIEVAENVLATLIKHEVSPDKRYIGIDVNGRYQEGYGVTFRIPGDYAMPMAFSISGNGVTVRSGTYYYSDDQAPVIVNGIGEVKTTKPNPPAKEKEDDGYKLKEKVKEKRRVVNDSLRDEFNNRMIKASKDFILDYGDLISQLGPNERIVVTNQDEPGRSWYFRGQRTHISVEGTKADVVAFKQGKATREQTLAKLKVVNTETVEVKEPDLELLSSIINRLYRPDLSKTYFGENNIYYERLKDYGVIYYMRVYSSSEDRDFKRFSMPTQGLEDMDQATRNKKVKELYPQFEREFKENILEYGRTLKTLGDEEVLVFNISLTKCEGCGIPSTLELGIKGSVLKDLNMGKIDKAAGMAKFSVKKGPVQ</sequence>
<organism evidence="2 3">
    <name type="scientific">Chryseosolibacter histidini</name>
    <dbReference type="NCBI Taxonomy" id="2782349"/>
    <lineage>
        <taxon>Bacteria</taxon>
        <taxon>Pseudomonadati</taxon>
        <taxon>Bacteroidota</taxon>
        <taxon>Cytophagia</taxon>
        <taxon>Cytophagales</taxon>
        <taxon>Chryseotaleaceae</taxon>
        <taxon>Chryseosolibacter</taxon>
    </lineage>
</organism>
<gene>
    <name evidence="2" type="ORF">KK083_11720</name>
</gene>
<evidence type="ECO:0000313" key="3">
    <source>
        <dbReference type="Proteomes" id="UP001319200"/>
    </source>
</evidence>
<protein>
    <submittedName>
        <fullName evidence="2">Uncharacterized protein</fullName>
    </submittedName>
</protein>
<evidence type="ECO:0000313" key="2">
    <source>
        <dbReference type="EMBL" id="MBT1697548.1"/>
    </source>
</evidence>
<feature type="signal peptide" evidence="1">
    <location>
        <begin position="1"/>
        <end position="24"/>
    </location>
</feature>
<comment type="caution">
    <text evidence="2">The sequence shown here is derived from an EMBL/GenBank/DDBJ whole genome shotgun (WGS) entry which is preliminary data.</text>
</comment>
<proteinExistence type="predicted"/>
<feature type="chain" id="PRO_5042913680" evidence="1">
    <location>
        <begin position="25"/>
        <end position="400"/>
    </location>
</feature>
<keyword evidence="1" id="KW-0732">Signal</keyword>
<dbReference type="RefSeq" id="WP_254163418.1">
    <property type="nucleotide sequence ID" value="NZ_JAHESF010000009.1"/>
</dbReference>
<accession>A0AAP2DJJ3</accession>
<reference evidence="2 3" key="1">
    <citation type="submission" date="2021-05" db="EMBL/GenBank/DDBJ databases">
        <title>A Polyphasic approach of four new species of the genus Ohtaekwangia: Ohtaekwangia histidinii sp. nov., Ohtaekwangia cretensis sp. nov., Ohtaekwangia indiensis sp. nov., Ohtaekwangia reichenbachii sp. nov. from diverse environment.</title>
        <authorList>
            <person name="Octaviana S."/>
        </authorList>
    </citation>
    <scope>NUCLEOTIDE SEQUENCE [LARGE SCALE GENOMIC DNA]</scope>
    <source>
        <strain evidence="2 3">PWU4</strain>
    </source>
</reference>
<dbReference type="Proteomes" id="UP001319200">
    <property type="component" value="Unassembled WGS sequence"/>
</dbReference>
<dbReference type="EMBL" id="JAHESF010000009">
    <property type="protein sequence ID" value="MBT1697548.1"/>
    <property type="molecule type" value="Genomic_DNA"/>
</dbReference>
<name>A0AAP2DJJ3_9BACT</name>
<dbReference type="AlphaFoldDB" id="A0AAP2DJJ3"/>